<dbReference type="NCBIfam" id="TIGR01023">
    <property type="entry name" value="rpmG_bact"/>
    <property type="match status" value="1"/>
</dbReference>
<evidence type="ECO:0000256" key="2">
    <source>
        <dbReference type="ARBA" id="ARBA00022980"/>
    </source>
</evidence>
<dbReference type="Gene3D" id="2.20.28.120">
    <property type="entry name" value="Ribosomal protein L33"/>
    <property type="match status" value="1"/>
</dbReference>
<reference evidence="6 7" key="1">
    <citation type="submission" date="2019-08" db="EMBL/GenBank/DDBJ databases">
        <title>Complete genome sequence of Candidatus Uab amorphum.</title>
        <authorList>
            <person name="Shiratori T."/>
            <person name="Suzuki S."/>
            <person name="Kakizawa Y."/>
            <person name="Ishida K."/>
        </authorList>
    </citation>
    <scope>NUCLEOTIDE SEQUENCE [LARGE SCALE GENOMIC DNA]</scope>
    <source>
        <strain evidence="6 7">SRT547</strain>
    </source>
</reference>
<accession>A0A5S9INX5</accession>
<keyword evidence="3 5" id="KW-0687">Ribonucleoprotein</keyword>
<protein>
    <recommendedName>
        <fullName evidence="4 5">Large ribosomal subunit protein bL33</fullName>
    </recommendedName>
</protein>
<evidence type="ECO:0000256" key="4">
    <source>
        <dbReference type="ARBA" id="ARBA00035176"/>
    </source>
</evidence>
<dbReference type="InterPro" id="IPR011332">
    <property type="entry name" value="Ribosomal_zn-bd"/>
</dbReference>
<dbReference type="AlphaFoldDB" id="A0A5S9INX5"/>
<dbReference type="HAMAP" id="MF_00294">
    <property type="entry name" value="Ribosomal_bL33"/>
    <property type="match status" value="1"/>
</dbReference>
<dbReference type="KEGG" id="uam:UABAM_03715"/>
<comment type="similarity">
    <text evidence="1 5">Belongs to the bacterial ribosomal protein bL33 family.</text>
</comment>
<evidence type="ECO:0000256" key="3">
    <source>
        <dbReference type="ARBA" id="ARBA00023274"/>
    </source>
</evidence>
<dbReference type="Proteomes" id="UP000326354">
    <property type="component" value="Chromosome"/>
</dbReference>
<dbReference type="SUPFAM" id="SSF57829">
    <property type="entry name" value="Zn-binding ribosomal proteins"/>
    <property type="match status" value="1"/>
</dbReference>
<proteinExistence type="inferred from homology"/>
<dbReference type="OrthoDB" id="197660at2"/>
<dbReference type="PROSITE" id="PS00582">
    <property type="entry name" value="RIBOSOMAL_L33"/>
    <property type="match status" value="1"/>
</dbReference>
<evidence type="ECO:0000256" key="5">
    <source>
        <dbReference type="HAMAP-Rule" id="MF_00294"/>
    </source>
</evidence>
<sequence length="56" mass="6771">MARKKEDVRLKVKMVSSETGYFYTTEKNRRKTPGKLELRKYDPIARKHVIFKEKKL</sequence>
<evidence type="ECO:0000313" key="7">
    <source>
        <dbReference type="Proteomes" id="UP000326354"/>
    </source>
</evidence>
<gene>
    <name evidence="5" type="primary">rpmG</name>
    <name evidence="6" type="ORF">UABAM_03715</name>
</gene>
<dbReference type="Pfam" id="PF00471">
    <property type="entry name" value="Ribosomal_L33"/>
    <property type="match status" value="1"/>
</dbReference>
<dbReference type="InterPro" id="IPR038584">
    <property type="entry name" value="Ribosomal_bL33_sf"/>
</dbReference>
<evidence type="ECO:0000313" key="6">
    <source>
        <dbReference type="EMBL" id="BBM85349.1"/>
    </source>
</evidence>
<dbReference type="RefSeq" id="WP_151969457.1">
    <property type="nucleotide sequence ID" value="NZ_AP019860.1"/>
</dbReference>
<dbReference type="GO" id="GO:0006412">
    <property type="term" value="P:translation"/>
    <property type="evidence" value="ECO:0007669"/>
    <property type="project" value="UniProtKB-UniRule"/>
</dbReference>
<evidence type="ECO:0000256" key="1">
    <source>
        <dbReference type="ARBA" id="ARBA00007596"/>
    </source>
</evidence>
<dbReference type="InterPro" id="IPR001705">
    <property type="entry name" value="Ribosomal_bL33"/>
</dbReference>
<dbReference type="PANTHER" id="PTHR15238">
    <property type="entry name" value="54S RIBOSOMAL PROTEIN L39, MITOCHONDRIAL"/>
    <property type="match status" value="1"/>
</dbReference>
<dbReference type="EMBL" id="AP019860">
    <property type="protein sequence ID" value="BBM85349.1"/>
    <property type="molecule type" value="Genomic_DNA"/>
</dbReference>
<keyword evidence="2 5" id="KW-0689">Ribosomal protein</keyword>
<keyword evidence="7" id="KW-1185">Reference proteome</keyword>
<dbReference type="NCBIfam" id="NF001860">
    <property type="entry name" value="PRK00595.1"/>
    <property type="match status" value="1"/>
</dbReference>
<dbReference type="GO" id="GO:0003735">
    <property type="term" value="F:structural constituent of ribosome"/>
    <property type="evidence" value="ECO:0007669"/>
    <property type="project" value="InterPro"/>
</dbReference>
<dbReference type="InterPro" id="IPR018264">
    <property type="entry name" value="Ribosomal_bL33_CS"/>
</dbReference>
<name>A0A5S9INX5_UABAM</name>
<dbReference type="PANTHER" id="PTHR15238:SF1">
    <property type="entry name" value="LARGE RIBOSOMAL SUBUNIT PROTEIN BL33M"/>
    <property type="match status" value="1"/>
</dbReference>
<organism evidence="6 7">
    <name type="scientific">Uabimicrobium amorphum</name>
    <dbReference type="NCBI Taxonomy" id="2596890"/>
    <lineage>
        <taxon>Bacteria</taxon>
        <taxon>Pseudomonadati</taxon>
        <taxon>Planctomycetota</taxon>
        <taxon>Candidatus Uabimicrobiia</taxon>
        <taxon>Candidatus Uabimicrobiales</taxon>
        <taxon>Candidatus Uabimicrobiaceae</taxon>
        <taxon>Candidatus Uabimicrobium</taxon>
    </lineage>
</organism>
<dbReference type="GO" id="GO:0022625">
    <property type="term" value="C:cytosolic large ribosomal subunit"/>
    <property type="evidence" value="ECO:0007669"/>
    <property type="project" value="TreeGrafter"/>
</dbReference>